<dbReference type="Pfam" id="PF00144">
    <property type="entry name" value="Beta-lactamase"/>
    <property type="match status" value="1"/>
</dbReference>
<dbReference type="InterPro" id="IPR050789">
    <property type="entry name" value="Diverse_Enzym_Activities"/>
</dbReference>
<dbReference type="EC" id="3.-.-.-" evidence="3"/>
<dbReference type="PANTHER" id="PTHR43283:SF7">
    <property type="entry name" value="BETA-LACTAMASE-RELATED DOMAIN-CONTAINING PROTEIN"/>
    <property type="match status" value="1"/>
</dbReference>
<sequence length="431" mass="46147">MRRRVVTSLTAAFLLAAALVAPGSATAAPRQGCELPADGASFTSASPAEEAMDPAAVNAAIAYAQTHLRASVQIFRDNCRIGRGLLDPVTDQVPMEIFSSTKSVISILTGIAYDQHLIGLDDPIGKYLPAGVGDAAHRAITIRNLLTQTSGLDESILAELASVGLDPDLVQEAMAQPLTHEPGTHFEYSQRTPDLLSAVLQRAVGEDLQTFAQRELFDPVGIPRGSYLWLRDQAGNSYGYANLFIPPAQFAKLGLLMQNDGVWRGHRVLSTNYITQARANTPTNQCYGFLFWHNGGSSCTSANFPHAQTVAGPMIGSAPADTFAMVGALQQNNFMIPSLGITVTWTGVLGDTAPNLAGLLSASPSGSNLYYDFFRILLRGVQDTPVPDPGPFRTPPLDLDINPVNYLDPVVLLRDLAPNAHCNVLICRHAD</sequence>
<keyword evidence="3" id="KW-0378">Hydrolase</keyword>
<feature type="signal peptide" evidence="1">
    <location>
        <begin position="1"/>
        <end position="27"/>
    </location>
</feature>
<organism evidence="3 4">
    <name type="scientific">Amycolatopsis rhabdoformis</name>
    <dbReference type="NCBI Taxonomy" id="1448059"/>
    <lineage>
        <taxon>Bacteria</taxon>
        <taxon>Bacillati</taxon>
        <taxon>Actinomycetota</taxon>
        <taxon>Actinomycetes</taxon>
        <taxon>Pseudonocardiales</taxon>
        <taxon>Pseudonocardiaceae</taxon>
        <taxon>Amycolatopsis</taxon>
    </lineage>
</organism>
<dbReference type="PANTHER" id="PTHR43283">
    <property type="entry name" value="BETA-LACTAMASE-RELATED"/>
    <property type="match status" value="1"/>
</dbReference>
<feature type="chain" id="PRO_5046095502" evidence="1">
    <location>
        <begin position="28"/>
        <end position="431"/>
    </location>
</feature>
<accession>A0ABZ1I0Y9</accession>
<evidence type="ECO:0000256" key="1">
    <source>
        <dbReference type="SAM" id="SignalP"/>
    </source>
</evidence>
<dbReference type="SUPFAM" id="SSF56601">
    <property type="entry name" value="beta-lactamase/transpeptidase-like"/>
    <property type="match status" value="1"/>
</dbReference>
<reference evidence="3 4" key="1">
    <citation type="journal article" date="2015" name="Int. J. Syst. Evol. Microbiol.">
        <title>Amycolatopsis rhabdoformis sp. nov., an actinomycete isolated from a tropical forest soil.</title>
        <authorList>
            <person name="Souza W.R."/>
            <person name="Silva R.E."/>
            <person name="Goodfellow M."/>
            <person name="Busarakam K."/>
            <person name="Figueiro F.S."/>
            <person name="Ferreira D."/>
            <person name="Rodrigues-Filho E."/>
            <person name="Moraes L.A.B."/>
            <person name="Zucchi T.D."/>
        </authorList>
    </citation>
    <scope>NUCLEOTIDE SEQUENCE [LARGE SCALE GENOMIC DNA]</scope>
    <source>
        <strain evidence="3 4">NCIMB 14900</strain>
    </source>
</reference>
<keyword evidence="1" id="KW-0732">Signal</keyword>
<keyword evidence="4" id="KW-1185">Reference proteome</keyword>
<dbReference type="GO" id="GO:0016787">
    <property type="term" value="F:hydrolase activity"/>
    <property type="evidence" value="ECO:0007669"/>
    <property type="project" value="UniProtKB-KW"/>
</dbReference>
<dbReference type="EMBL" id="CP142149">
    <property type="protein sequence ID" value="WSE28048.1"/>
    <property type="molecule type" value="Genomic_DNA"/>
</dbReference>
<dbReference type="InterPro" id="IPR001466">
    <property type="entry name" value="Beta-lactam-related"/>
</dbReference>
<feature type="domain" description="Beta-lactamase-related" evidence="2">
    <location>
        <begin position="88"/>
        <end position="224"/>
    </location>
</feature>
<proteinExistence type="predicted"/>
<protein>
    <submittedName>
        <fullName evidence="3">Serine hydrolase</fullName>
        <ecNumber evidence="3">3.-.-.-</ecNumber>
    </submittedName>
</protein>
<dbReference type="RefSeq" id="WP_326567051.1">
    <property type="nucleotide sequence ID" value="NZ_CP142149.1"/>
</dbReference>
<evidence type="ECO:0000259" key="2">
    <source>
        <dbReference type="Pfam" id="PF00144"/>
    </source>
</evidence>
<evidence type="ECO:0000313" key="4">
    <source>
        <dbReference type="Proteomes" id="UP001330812"/>
    </source>
</evidence>
<evidence type="ECO:0000313" key="3">
    <source>
        <dbReference type="EMBL" id="WSE28048.1"/>
    </source>
</evidence>
<name>A0ABZ1I0Y9_9PSEU</name>
<dbReference type="InterPro" id="IPR012338">
    <property type="entry name" value="Beta-lactam/transpept-like"/>
</dbReference>
<gene>
    <name evidence="3" type="ORF">VSH64_35155</name>
</gene>
<dbReference type="Proteomes" id="UP001330812">
    <property type="component" value="Chromosome"/>
</dbReference>
<dbReference type="Gene3D" id="3.40.710.10">
    <property type="entry name" value="DD-peptidase/beta-lactamase superfamily"/>
    <property type="match status" value="1"/>
</dbReference>